<comment type="similarity">
    <text evidence="1">Belongs to the ComF/GntX family.</text>
</comment>
<evidence type="ECO:0000313" key="3">
    <source>
        <dbReference type="EMBL" id="HIU60691.1"/>
    </source>
</evidence>
<dbReference type="InterPro" id="IPR029057">
    <property type="entry name" value="PRTase-like"/>
</dbReference>
<dbReference type="AlphaFoldDB" id="A0A9D1MID5"/>
<dbReference type="CDD" id="cd06223">
    <property type="entry name" value="PRTases_typeI"/>
    <property type="match status" value="1"/>
</dbReference>
<dbReference type="Proteomes" id="UP000824094">
    <property type="component" value="Unassembled WGS sequence"/>
</dbReference>
<dbReference type="SUPFAM" id="SSF53271">
    <property type="entry name" value="PRTase-like"/>
    <property type="match status" value="1"/>
</dbReference>
<evidence type="ECO:0000259" key="2">
    <source>
        <dbReference type="Pfam" id="PF18912"/>
    </source>
</evidence>
<dbReference type="PANTHER" id="PTHR47505">
    <property type="entry name" value="DNA UTILIZATION PROTEIN YHGH"/>
    <property type="match status" value="1"/>
</dbReference>
<evidence type="ECO:0000313" key="4">
    <source>
        <dbReference type="Proteomes" id="UP000824094"/>
    </source>
</evidence>
<dbReference type="EMBL" id="DVNF01000142">
    <property type="protein sequence ID" value="HIU60691.1"/>
    <property type="molecule type" value="Genomic_DNA"/>
</dbReference>
<reference evidence="3" key="2">
    <citation type="journal article" date="2021" name="PeerJ">
        <title>Extensive microbial diversity within the chicken gut microbiome revealed by metagenomics and culture.</title>
        <authorList>
            <person name="Gilroy R."/>
            <person name="Ravi A."/>
            <person name="Getino M."/>
            <person name="Pursley I."/>
            <person name="Horton D.L."/>
            <person name="Alikhan N.F."/>
            <person name="Baker D."/>
            <person name="Gharbi K."/>
            <person name="Hall N."/>
            <person name="Watson M."/>
            <person name="Adriaenssens E.M."/>
            <person name="Foster-Nyarko E."/>
            <person name="Jarju S."/>
            <person name="Secka A."/>
            <person name="Antonio M."/>
            <person name="Oren A."/>
            <person name="Chaudhuri R.R."/>
            <person name="La Ragione R."/>
            <person name="Hildebrand F."/>
            <person name="Pallen M.J."/>
        </authorList>
    </citation>
    <scope>NUCLEOTIDE SEQUENCE</scope>
    <source>
        <strain evidence="3">18911</strain>
    </source>
</reference>
<dbReference type="InterPro" id="IPR000836">
    <property type="entry name" value="PRTase_dom"/>
</dbReference>
<protein>
    <submittedName>
        <fullName evidence="3">ComF family protein</fullName>
    </submittedName>
</protein>
<accession>A0A9D1MID5</accession>
<dbReference type="InterPro" id="IPR044005">
    <property type="entry name" value="DZR_2"/>
</dbReference>
<organism evidence="3 4">
    <name type="scientific">Candidatus Stercoripulliclostridium merdigallinarum</name>
    <dbReference type="NCBI Taxonomy" id="2840951"/>
    <lineage>
        <taxon>Bacteria</taxon>
        <taxon>Bacillati</taxon>
        <taxon>Bacillota</taxon>
        <taxon>Clostridia</taxon>
        <taxon>Eubacteriales</taxon>
        <taxon>Candidatus Stercoripulliclostridium</taxon>
    </lineage>
</organism>
<reference evidence="3" key="1">
    <citation type="submission" date="2020-10" db="EMBL/GenBank/DDBJ databases">
        <authorList>
            <person name="Gilroy R."/>
        </authorList>
    </citation>
    <scope>NUCLEOTIDE SEQUENCE</scope>
    <source>
        <strain evidence="3">18911</strain>
    </source>
</reference>
<comment type="caution">
    <text evidence="3">The sequence shown here is derived from an EMBL/GenBank/DDBJ whole genome shotgun (WGS) entry which is preliminary data.</text>
</comment>
<dbReference type="InterPro" id="IPR051910">
    <property type="entry name" value="ComF/GntX_DNA_util-trans"/>
</dbReference>
<sequence>MQNNGKAKFVGALRSFIASFKRTMFPEGYVCLGCGKELRSEFRDQSLCPECLEALPFKTGKTCAICGTNIYVGRLCRRCSAFTPEFDRAVAPFNYNGLARKFVLDLKIGGKVFLARYMADYMANYIKGLQLKFDLVTAVPSTKKTLRQRGFDHTELIAAEFSELVEMPYRKLLLRTKHKLDQSRLSFTDRFNAVKGNFSAMPETDLSEKTVLLIDDILTSGATASECAAVLKKQGAKRVYVLTFAR</sequence>
<name>A0A9D1MID5_9FIRM</name>
<dbReference type="Gene3D" id="3.40.50.2020">
    <property type="match status" value="1"/>
</dbReference>
<evidence type="ECO:0000256" key="1">
    <source>
        <dbReference type="ARBA" id="ARBA00008007"/>
    </source>
</evidence>
<dbReference type="PANTHER" id="PTHR47505:SF1">
    <property type="entry name" value="DNA UTILIZATION PROTEIN YHGH"/>
    <property type="match status" value="1"/>
</dbReference>
<feature type="domain" description="Double zinc ribbon" evidence="2">
    <location>
        <begin position="23"/>
        <end position="79"/>
    </location>
</feature>
<proteinExistence type="inferred from homology"/>
<dbReference type="Pfam" id="PF18912">
    <property type="entry name" value="DZR_2"/>
    <property type="match status" value="1"/>
</dbReference>
<gene>
    <name evidence="3" type="ORF">IAB05_04815</name>
</gene>